<dbReference type="PANTHER" id="PTHR43883:SF1">
    <property type="entry name" value="GLUCONOKINASE"/>
    <property type="match status" value="1"/>
</dbReference>
<dbReference type="PANTHER" id="PTHR43883">
    <property type="entry name" value="SLR0207 PROTEIN"/>
    <property type="match status" value="1"/>
</dbReference>
<accession>B9TGZ3</accession>
<dbReference type="AlphaFoldDB" id="B9TGZ3"/>
<dbReference type="InterPro" id="IPR052732">
    <property type="entry name" value="Cell-binding_unc_protein"/>
</dbReference>
<keyword evidence="2" id="KW-1185">Reference proteome</keyword>
<gene>
    <name evidence="1" type="ORF">RCOM_1879340</name>
</gene>
<dbReference type="Proteomes" id="UP000008311">
    <property type="component" value="Unassembled WGS sequence"/>
</dbReference>
<dbReference type="InterPro" id="IPR027417">
    <property type="entry name" value="P-loop_NTPase"/>
</dbReference>
<protein>
    <recommendedName>
        <fullName evidence="3">Zeta toxin domain-containing protein</fullName>
    </recommendedName>
</protein>
<organism evidence="1 2">
    <name type="scientific">Ricinus communis</name>
    <name type="common">Castor bean</name>
    <dbReference type="NCBI Taxonomy" id="3988"/>
    <lineage>
        <taxon>Eukaryota</taxon>
        <taxon>Viridiplantae</taxon>
        <taxon>Streptophyta</taxon>
        <taxon>Embryophyta</taxon>
        <taxon>Tracheophyta</taxon>
        <taxon>Spermatophyta</taxon>
        <taxon>Magnoliopsida</taxon>
        <taxon>eudicotyledons</taxon>
        <taxon>Gunneridae</taxon>
        <taxon>Pentapetalae</taxon>
        <taxon>rosids</taxon>
        <taxon>fabids</taxon>
        <taxon>Malpighiales</taxon>
        <taxon>Euphorbiaceae</taxon>
        <taxon>Acalyphoideae</taxon>
        <taxon>Acalypheae</taxon>
        <taxon>Ricinus</taxon>
    </lineage>
</organism>
<proteinExistence type="predicted"/>
<sequence>MDLDFRRRRDAAGRVLNAYLDEAARTFGEGLWTGLAALPLMLSVRAAVRTHVWAYTGDDEAARAYLATAIEHLAPKPVSLVATGGLSGSGKSTFARVCAPGLGAAPGAVVLRTDEIRKRLWNAPTLQRLPKEAYTPEVSEKVYDELFRDAELVLKAGRSVVVDAVFIKPEQRARAEALATKLDVAFQGVWLEAPADVLRARVAARVNDASDADVAVLESQLIRDTGDIDWRRVDTVSAFEDEARALAEQMG</sequence>
<dbReference type="EMBL" id="EQ981078">
    <property type="protein sequence ID" value="EEF24872.1"/>
    <property type="molecule type" value="Genomic_DNA"/>
</dbReference>
<evidence type="ECO:0008006" key="3">
    <source>
        <dbReference type="Google" id="ProtNLM"/>
    </source>
</evidence>
<evidence type="ECO:0000313" key="2">
    <source>
        <dbReference type="Proteomes" id="UP000008311"/>
    </source>
</evidence>
<evidence type="ECO:0000313" key="1">
    <source>
        <dbReference type="EMBL" id="EEF24872.1"/>
    </source>
</evidence>
<dbReference type="InParanoid" id="B9TGZ3"/>
<dbReference type="Gene3D" id="3.40.50.300">
    <property type="entry name" value="P-loop containing nucleotide triphosphate hydrolases"/>
    <property type="match status" value="1"/>
</dbReference>
<name>B9TGZ3_RICCO</name>
<dbReference type="SUPFAM" id="SSF52540">
    <property type="entry name" value="P-loop containing nucleoside triphosphate hydrolases"/>
    <property type="match status" value="1"/>
</dbReference>
<reference evidence="2" key="1">
    <citation type="journal article" date="2010" name="Nat. Biotechnol.">
        <title>Draft genome sequence of the oilseed species Ricinus communis.</title>
        <authorList>
            <person name="Chan A.P."/>
            <person name="Crabtree J."/>
            <person name="Zhao Q."/>
            <person name="Lorenzi H."/>
            <person name="Orvis J."/>
            <person name="Puiu D."/>
            <person name="Melake-Berhan A."/>
            <person name="Jones K.M."/>
            <person name="Redman J."/>
            <person name="Chen G."/>
            <person name="Cahoon E.B."/>
            <person name="Gedil M."/>
            <person name="Stanke M."/>
            <person name="Haas B.J."/>
            <person name="Wortman J.R."/>
            <person name="Fraser-Liggett C.M."/>
            <person name="Ravel J."/>
            <person name="Rabinowicz P.D."/>
        </authorList>
    </citation>
    <scope>NUCLEOTIDE SEQUENCE [LARGE SCALE GENOMIC DNA]</scope>
    <source>
        <strain evidence="2">cv. Hale</strain>
    </source>
</reference>
<dbReference type="Pfam" id="PF13671">
    <property type="entry name" value="AAA_33"/>
    <property type="match status" value="1"/>
</dbReference>